<feature type="transmembrane region" description="Helical" evidence="10">
    <location>
        <begin position="114"/>
        <end position="132"/>
    </location>
</feature>
<gene>
    <name evidence="11" type="ORF">O3M35_009777</name>
</gene>
<keyword evidence="7 10" id="KW-0472">Membrane</keyword>
<organism evidence="11 12">
    <name type="scientific">Rhynocoris fuscipes</name>
    <dbReference type="NCBI Taxonomy" id="488301"/>
    <lineage>
        <taxon>Eukaryota</taxon>
        <taxon>Metazoa</taxon>
        <taxon>Ecdysozoa</taxon>
        <taxon>Arthropoda</taxon>
        <taxon>Hexapoda</taxon>
        <taxon>Insecta</taxon>
        <taxon>Pterygota</taxon>
        <taxon>Neoptera</taxon>
        <taxon>Paraneoptera</taxon>
        <taxon>Hemiptera</taxon>
        <taxon>Heteroptera</taxon>
        <taxon>Panheteroptera</taxon>
        <taxon>Cimicomorpha</taxon>
        <taxon>Reduviidae</taxon>
        <taxon>Harpactorinae</taxon>
        <taxon>Harpactorini</taxon>
        <taxon>Rhynocoris</taxon>
    </lineage>
</organism>
<comment type="caution">
    <text evidence="11">The sequence shown here is derived from an EMBL/GenBank/DDBJ whole genome shotgun (WGS) entry which is preliminary data.</text>
</comment>
<dbReference type="AlphaFoldDB" id="A0AAW1D6V2"/>
<dbReference type="GO" id="GO:0005886">
    <property type="term" value="C:plasma membrane"/>
    <property type="evidence" value="ECO:0007669"/>
    <property type="project" value="UniProtKB-SubCell"/>
</dbReference>
<dbReference type="Pfam" id="PF02949">
    <property type="entry name" value="7tm_6"/>
    <property type="match status" value="1"/>
</dbReference>
<name>A0AAW1D6V2_9HEMI</name>
<proteinExistence type="predicted"/>
<sequence length="195" mass="22476">MKEIWGYTGGSFSILVMTMSSVIIYASCGVFQFTLTFQLSTYLKILQNQIETKGAKDKTIYSQHSNITQFIQAYNDIFTGQLLIELMVASLMPCGYSYTIIKGLKSNNPPPLDIYHNLLLTLIGPLIMYICGQEISTQMERLHDSSYFSKWYEEKPKVRRDLYTMMLATVRPMKPNYRLFITFDMKCCTTVNITL</sequence>
<dbReference type="PANTHER" id="PTHR21137">
    <property type="entry name" value="ODORANT RECEPTOR"/>
    <property type="match status" value="1"/>
</dbReference>
<evidence type="ECO:0000313" key="12">
    <source>
        <dbReference type="Proteomes" id="UP001461498"/>
    </source>
</evidence>
<evidence type="ECO:0000256" key="10">
    <source>
        <dbReference type="SAM" id="Phobius"/>
    </source>
</evidence>
<dbReference type="PANTHER" id="PTHR21137:SF35">
    <property type="entry name" value="ODORANT RECEPTOR 19A-RELATED"/>
    <property type="match status" value="1"/>
</dbReference>
<keyword evidence="5" id="KW-0552">Olfaction</keyword>
<evidence type="ECO:0000256" key="4">
    <source>
        <dbReference type="ARBA" id="ARBA00022692"/>
    </source>
</evidence>
<keyword evidence="9" id="KW-0807">Transducer</keyword>
<reference evidence="11 12" key="1">
    <citation type="submission" date="2022-12" db="EMBL/GenBank/DDBJ databases">
        <title>Chromosome-level genome assembly of true bugs.</title>
        <authorList>
            <person name="Ma L."/>
            <person name="Li H."/>
        </authorList>
    </citation>
    <scope>NUCLEOTIDE SEQUENCE [LARGE SCALE GENOMIC DNA]</scope>
    <source>
        <strain evidence="11">Lab_2022b</strain>
    </source>
</reference>
<evidence type="ECO:0000256" key="8">
    <source>
        <dbReference type="ARBA" id="ARBA00023170"/>
    </source>
</evidence>
<evidence type="ECO:0000256" key="1">
    <source>
        <dbReference type="ARBA" id="ARBA00004651"/>
    </source>
</evidence>
<accession>A0AAW1D6V2</accession>
<evidence type="ECO:0000256" key="5">
    <source>
        <dbReference type="ARBA" id="ARBA00022725"/>
    </source>
</evidence>
<feature type="transmembrane region" description="Helical" evidence="10">
    <location>
        <begin position="12"/>
        <end position="33"/>
    </location>
</feature>
<evidence type="ECO:0000256" key="7">
    <source>
        <dbReference type="ARBA" id="ARBA00023136"/>
    </source>
</evidence>
<dbReference type="GO" id="GO:0005549">
    <property type="term" value="F:odorant binding"/>
    <property type="evidence" value="ECO:0007669"/>
    <property type="project" value="InterPro"/>
</dbReference>
<evidence type="ECO:0000256" key="6">
    <source>
        <dbReference type="ARBA" id="ARBA00022989"/>
    </source>
</evidence>
<comment type="subcellular location">
    <subcellularLocation>
        <location evidence="1">Cell membrane</location>
        <topology evidence="1">Multi-pass membrane protein</topology>
    </subcellularLocation>
</comment>
<keyword evidence="6 10" id="KW-1133">Transmembrane helix</keyword>
<keyword evidence="4 10" id="KW-0812">Transmembrane</keyword>
<keyword evidence="3" id="KW-0716">Sensory transduction</keyword>
<keyword evidence="12" id="KW-1185">Reference proteome</keyword>
<dbReference type="EMBL" id="JAPXFL010000006">
    <property type="protein sequence ID" value="KAK9505793.1"/>
    <property type="molecule type" value="Genomic_DNA"/>
</dbReference>
<dbReference type="InterPro" id="IPR004117">
    <property type="entry name" value="7tm6_olfct_rcpt"/>
</dbReference>
<evidence type="ECO:0000256" key="2">
    <source>
        <dbReference type="ARBA" id="ARBA00022475"/>
    </source>
</evidence>
<protein>
    <submittedName>
        <fullName evidence="11">Uncharacterized protein</fullName>
    </submittedName>
</protein>
<evidence type="ECO:0000256" key="9">
    <source>
        <dbReference type="ARBA" id="ARBA00023224"/>
    </source>
</evidence>
<evidence type="ECO:0000256" key="3">
    <source>
        <dbReference type="ARBA" id="ARBA00022606"/>
    </source>
</evidence>
<evidence type="ECO:0000313" key="11">
    <source>
        <dbReference type="EMBL" id="KAK9505793.1"/>
    </source>
</evidence>
<keyword evidence="8" id="KW-0675">Receptor</keyword>
<keyword evidence="2" id="KW-1003">Cell membrane</keyword>
<dbReference type="GO" id="GO:0004984">
    <property type="term" value="F:olfactory receptor activity"/>
    <property type="evidence" value="ECO:0007669"/>
    <property type="project" value="InterPro"/>
</dbReference>
<dbReference type="Proteomes" id="UP001461498">
    <property type="component" value="Unassembled WGS sequence"/>
</dbReference>
<dbReference type="GO" id="GO:0007165">
    <property type="term" value="P:signal transduction"/>
    <property type="evidence" value="ECO:0007669"/>
    <property type="project" value="UniProtKB-KW"/>
</dbReference>